<dbReference type="EMBL" id="KV784371">
    <property type="protein sequence ID" value="OEU10631.1"/>
    <property type="molecule type" value="Genomic_DNA"/>
</dbReference>
<proteinExistence type="predicted"/>
<dbReference type="AlphaFoldDB" id="A0A1E7EXE2"/>
<dbReference type="Proteomes" id="UP000095751">
    <property type="component" value="Unassembled WGS sequence"/>
</dbReference>
<name>A0A1E7EXE2_9STRA</name>
<dbReference type="InParanoid" id="A0A1E7EXE2"/>
<keyword evidence="4" id="KW-1185">Reference proteome</keyword>
<accession>A0A1E7EXE2</accession>
<feature type="signal peptide" evidence="2">
    <location>
        <begin position="1"/>
        <end position="25"/>
    </location>
</feature>
<feature type="compositionally biased region" description="Low complexity" evidence="1">
    <location>
        <begin position="198"/>
        <end position="211"/>
    </location>
</feature>
<protein>
    <submittedName>
        <fullName evidence="3">Uncharacterized protein</fullName>
    </submittedName>
</protein>
<feature type="region of interest" description="Disordered" evidence="1">
    <location>
        <begin position="269"/>
        <end position="290"/>
    </location>
</feature>
<reference evidence="3 4" key="1">
    <citation type="submission" date="2016-09" db="EMBL/GenBank/DDBJ databases">
        <title>Extensive genetic diversity and differential bi-allelic expression allows diatom success in the polar Southern Ocean.</title>
        <authorList>
            <consortium name="DOE Joint Genome Institute"/>
            <person name="Mock T."/>
            <person name="Otillar R.P."/>
            <person name="Strauss J."/>
            <person name="Dupont C."/>
            <person name="Frickenhaus S."/>
            <person name="Maumus F."/>
            <person name="Mcmullan M."/>
            <person name="Sanges R."/>
            <person name="Schmutz J."/>
            <person name="Toseland A."/>
            <person name="Valas R."/>
            <person name="Veluchamy A."/>
            <person name="Ward B.J."/>
            <person name="Allen A."/>
            <person name="Barry K."/>
            <person name="Falciatore A."/>
            <person name="Ferrante M."/>
            <person name="Fortunato A.E."/>
            <person name="Gloeckner G."/>
            <person name="Gruber A."/>
            <person name="Hipkin R."/>
            <person name="Janech M."/>
            <person name="Kroth P."/>
            <person name="Leese F."/>
            <person name="Lindquist E."/>
            <person name="Lyon B.R."/>
            <person name="Martin J."/>
            <person name="Mayer C."/>
            <person name="Parker M."/>
            <person name="Quesneville H."/>
            <person name="Raymond J."/>
            <person name="Uhlig C."/>
            <person name="Valentin K.U."/>
            <person name="Worden A.Z."/>
            <person name="Armbrust E.V."/>
            <person name="Bowler C."/>
            <person name="Green B."/>
            <person name="Moulton V."/>
            <person name="Van Oosterhout C."/>
            <person name="Grigoriev I."/>
        </authorList>
    </citation>
    <scope>NUCLEOTIDE SEQUENCE [LARGE SCALE GENOMIC DNA]</scope>
    <source>
        <strain evidence="3 4">CCMP1102</strain>
    </source>
</reference>
<gene>
    <name evidence="3" type="ORF">FRACYDRAFT_247173</name>
</gene>
<evidence type="ECO:0000256" key="2">
    <source>
        <dbReference type="SAM" id="SignalP"/>
    </source>
</evidence>
<evidence type="ECO:0000313" key="4">
    <source>
        <dbReference type="Proteomes" id="UP000095751"/>
    </source>
</evidence>
<keyword evidence="2" id="KW-0732">Signal</keyword>
<dbReference type="KEGG" id="fcy:FRACYDRAFT_247173"/>
<evidence type="ECO:0000256" key="1">
    <source>
        <dbReference type="SAM" id="MobiDB-lite"/>
    </source>
</evidence>
<feature type="compositionally biased region" description="Basic and acidic residues" evidence="1">
    <location>
        <begin position="269"/>
        <end position="278"/>
    </location>
</feature>
<feature type="chain" id="PRO_5009192354" evidence="2">
    <location>
        <begin position="26"/>
        <end position="336"/>
    </location>
</feature>
<organism evidence="3 4">
    <name type="scientific">Fragilariopsis cylindrus CCMP1102</name>
    <dbReference type="NCBI Taxonomy" id="635003"/>
    <lineage>
        <taxon>Eukaryota</taxon>
        <taxon>Sar</taxon>
        <taxon>Stramenopiles</taxon>
        <taxon>Ochrophyta</taxon>
        <taxon>Bacillariophyta</taxon>
        <taxon>Bacillariophyceae</taxon>
        <taxon>Bacillariophycidae</taxon>
        <taxon>Bacillariales</taxon>
        <taxon>Bacillariaceae</taxon>
        <taxon>Fragilariopsis</taxon>
    </lineage>
</organism>
<evidence type="ECO:0000313" key="3">
    <source>
        <dbReference type="EMBL" id="OEU10631.1"/>
    </source>
</evidence>
<sequence>MMNVKQKVQRIVLFLLIAATGYVVDDSVKAYSCKTFSSTTTSNTDLFGTPPQLQSIKQVVDGEKDTPVNSMNPGAMPDHSELLKLLKPSLPSSIDNSKDTALSDLFGTPPQLQSIKQVVDGEKDTPVNSMNPGAMPDHSELLKLLKPSLPSSIGNSKDTALSDLFGTPPQLQSIEQVADGEKDTPVNSMNPGAMPDYSEPLKLSKQSLPSSIDNSKDTALSKSSSSMLSIKEEQKYLKLDYIVPVIKAAFIKAAVIIAAKVAVIKAGEEEGKGKDGKTHSPSAPSEGKAQDEEIPLCVLLEVVIQFDQLDDKDKELLKKHSKDDLIIETNSKVEFK</sequence>
<feature type="region of interest" description="Disordered" evidence="1">
    <location>
        <begin position="178"/>
        <end position="225"/>
    </location>
</feature>